<dbReference type="GO" id="GO:0003735">
    <property type="term" value="F:structural constituent of ribosome"/>
    <property type="evidence" value="ECO:0007669"/>
    <property type="project" value="InterPro"/>
</dbReference>
<name>A0AAW0J5M8_MYOGA</name>
<keyword evidence="6" id="KW-1185">Reference proteome</keyword>
<gene>
    <name evidence="5" type="ORF">U0070_004830</name>
</gene>
<dbReference type="PANTHER" id="PTHR12538">
    <property type="entry name" value="40S RIBOSOMAL PROTEIN S26"/>
    <property type="match status" value="1"/>
</dbReference>
<keyword evidence="2 4" id="KW-0689">Ribosomal protein</keyword>
<dbReference type="AlphaFoldDB" id="A0AAW0J5M8"/>
<evidence type="ECO:0000256" key="3">
    <source>
        <dbReference type="ARBA" id="ARBA00023274"/>
    </source>
</evidence>
<sequence>MTKKKGRDNGCARKGCGHVQPIRCTNCTWCIPKGKAIEKFISPNTIEATAVRDISEASVFNTYVLPKLYIKLHDCVGCAFYSKVSILGSSEEPNTLTMI</sequence>
<dbReference type="GO" id="GO:0006412">
    <property type="term" value="P:translation"/>
    <property type="evidence" value="ECO:0007669"/>
    <property type="project" value="InterPro"/>
</dbReference>
<evidence type="ECO:0000313" key="6">
    <source>
        <dbReference type="Proteomes" id="UP001488838"/>
    </source>
</evidence>
<dbReference type="Pfam" id="PF01283">
    <property type="entry name" value="Ribosomal_S26e"/>
    <property type="match status" value="1"/>
</dbReference>
<comment type="caution">
    <text evidence="5">The sequence shown here is derived from an EMBL/GenBank/DDBJ whole genome shotgun (WGS) entry which is preliminary data.</text>
</comment>
<protein>
    <recommendedName>
        <fullName evidence="4">40S ribosomal protein S26</fullName>
    </recommendedName>
</protein>
<dbReference type="GO" id="GO:0003729">
    <property type="term" value="F:mRNA binding"/>
    <property type="evidence" value="ECO:0007669"/>
    <property type="project" value="TreeGrafter"/>
</dbReference>
<dbReference type="EMBL" id="JBBHLL010000062">
    <property type="protein sequence ID" value="KAK7821866.1"/>
    <property type="molecule type" value="Genomic_DNA"/>
</dbReference>
<evidence type="ECO:0000256" key="1">
    <source>
        <dbReference type="ARBA" id="ARBA00008596"/>
    </source>
</evidence>
<organism evidence="5 6">
    <name type="scientific">Myodes glareolus</name>
    <name type="common">Bank vole</name>
    <name type="synonym">Clethrionomys glareolus</name>
    <dbReference type="NCBI Taxonomy" id="447135"/>
    <lineage>
        <taxon>Eukaryota</taxon>
        <taxon>Metazoa</taxon>
        <taxon>Chordata</taxon>
        <taxon>Craniata</taxon>
        <taxon>Vertebrata</taxon>
        <taxon>Euteleostomi</taxon>
        <taxon>Mammalia</taxon>
        <taxon>Eutheria</taxon>
        <taxon>Euarchontoglires</taxon>
        <taxon>Glires</taxon>
        <taxon>Rodentia</taxon>
        <taxon>Myomorpha</taxon>
        <taxon>Muroidea</taxon>
        <taxon>Cricetidae</taxon>
        <taxon>Arvicolinae</taxon>
        <taxon>Myodes</taxon>
    </lineage>
</organism>
<comment type="similarity">
    <text evidence="1 4">Belongs to the eukaryotic ribosomal protein eS26 family.</text>
</comment>
<dbReference type="PANTHER" id="PTHR12538:SF0">
    <property type="entry name" value="40S RIBOSOMAL PROTEIN S26"/>
    <property type="match status" value="1"/>
</dbReference>
<evidence type="ECO:0000256" key="2">
    <source>
        <dbReference type="ARBA" id="ARBA00022980"/>
    </source>
</evidence>
<dbReference type="GO" id="GO:0022627">
    <property type="term" value="C:cytosolic small ribosomal subunit"/>
    <property type="evidence" value="ECO:0007669"/>
    <property type="project" value="TreeGrafter"/>
</dbReference>
<dbReference type="Proteomes" id="UP001488838">
    <property type="component" value="Unassembled WGS sequence"/>
</dbReference>
<dbReference type="Gene3D" id="3.30.1740.20">
    <property type="entry name" value="Ribosomal protein S26e"/>
    <property type="match status" value="1"/>
</dbReference>
<evidence type="ECO:0000256" key="4">
    <source>
        <dbReference type="RuleBase" id="RU363128"/>
    </source>
</evidence>
<keyword evidence="3 4" id="KW-0687">Ribonucleoprotein</keyword>
<evidence type="ECO:0000313" key="5">
    <source>
        <dbReference type="EMBL" id="KAK7821866.1"/>
    </source>
</evidence>
<dbReference type="InterPro" id="IPR000892">
    <property type="entry name" value="Ribosomal_eS26"/>
</dbReference>
<reference evidence="5 6" key="1">
    <citation type="journal article" date="2023" name="bioRxiv">
        <title>Conserved and derived expression patterns and positive selection on dental genes reveal complex evolutionary context of ever-growing rodent molars.</title>
        <authorList>
            <person name="Calamari Z.T."/>
            <person name="Song A."/>
            <person name="Cohen E."/>
            <person name="Akter M."/>
            <person name="Roy R.D."/>
            <person name="Hallikas O."/>
            <person name="Christensen M.M."/>
            <person name="Li P."/>
            <person name="Marangoni P."/>
            <person name="Jernvall J."/>
            <person name="Klein O.D."/>
        </authorList>
    </citation>
    <scope>NUCLEOTIDE SEQUENCE [LARGE SCALE GENOMIC DNA]</scope>
    <source>
        <strain evidence="5">V071</strain>
    </source>
</reference>
<proteinExistence type="inferred from homology"/>
<dbReference type="InterPro" id="IPR038551">
    <property type="entry name" value="Ribosomal_eS26_sf"/>
</dbReference>
<accession>A0AAW0J5M8</accession>